<evidence type="ECO:0000313" key="4">
    <source>
        <dbReference type="Proteomes" id="UP001187531"/>
    </source>
</evidence>
<proteinExistence type="predicted"/>
<dbReference type="PANTHER" id="PTHR45749">
    <property type="match status" value="1"/>
</dbReference>
<name>A0AA88IGH4_ARTSF</name>
<protein>
    <recommendedName>
        <fullName evidence="2">HAT C-terminal dimerisation domain-containing protein</fullName>
    </recommendedName>
</protein>
<reference evidence="3" key="1">
    <citation type="submission" date="2023-07" db="EMBL/GenBank/DDBJ databases">
        <title>Chromosome-level genome assembly of Artemia franciscana.</title>
        <authorList>
            <person name="Jo E."/>
        </authorList>
    </citation>
    <scope>NUCLEOTIDE SEQUENCE</scope>
    <source>
        <tissue evidence="3">Whole body</tissue>
    </source>
</reference>
<dbReference type="SUPFAM" id="SSF53098">
    <property type="entry name" value="Ribonuclease H-like"/>
    <property type="match status" value="1"/>
</dbReference>
<dbReference type="Proteomes" id="UP001187531">
    <property type="component" value="Unassembled WGS sequence"/>
</dbReference>
<evidence type="ECO:0000256" key="1">
    <source>
        <dbReference type="SAM" id="MobiDB-lite"/>
    </source>
</evidence>
<accession>A0AA88IGH4</accession>
<gene>
    <name evidence="3" type="ORF">QYM36_004341</name>
</gene>
<dbReference type="GO" id="GO:0046983">
    <property type="term" value="F:protein dimerization activity"/>
    <property type="evidence" value="ECO:0007669"/>
    <property type="project" value="InterPro"/>
</dbReference>
<keyword evidence="4" id="KW-1185">Reference proteome</keyword>
<sequence length="410" mass="46240">MQHTLADASPSCSKLPFEDDETMSSDRHKACTISLTQFKAIETEAAESVASCLSKEREKEILENRQYVKALLKTTALLGRQGLAFRGHDEGESSANQGNFVETVHLLTEIDPDLMKNSRKAYGHYIATKNGLRKMRDDEYFRVLYGKSKEMAINVGADLSETSALSSAIPVKSKRVQKISGRLRDYLTTTTIGKHNIDSESTTTEDKMRREIYGVLDRVLNEFEERFSVQLPVLEATRCLNPKSKDFMDSDLLLVIATYFYQAGIDTMQLKCQALIARAFVSQLPQKPANALDIFERLRGLKEAYSELLKVVRVVLTLPLTTCSNERFFSVLTFVKDYLRTTMENERLSHLLLIFSEKAAVKELNFEKLVKQVRTCGSGACLMRGRMAGELSMAVWHIVDIENYVKLAAA</sequence>
<feature type="region of interest" description="Disordered" evidence="1">
    <location>
        <begin position="1"/>
        <end position="20"/>
    </location>
</feature>
<organism evidence="3 4">
    <name type="scientific">Artemia franciscana</name>
    <name type="common">Brine shrimp</name>
    <name type="synonym">Artemia sanfranciscana</name>
    <dbReference type="NCBI Taxonomy" id="6661"/>
    <lineage>
        <taxon>Eukaryota</taxon>
        <taxon>Metazoa</taxon>
        <taxon>Ecdysozoa</taxon>
        <taxon>Arthropoda</taxon>
        <taxon>Crustacea</taxon>
        <taxon>Branchiopoda</taxon>
        <taxon>Anostraca</taxon>
        <taxon>Artemiidae</taxon>
        <taxon>Artemia</taxon>
    </lineage>
</organism>
<comment type="caution">
    <text evidence="3">The sequence shown here is derived from an EMBL/GenBank/DDBJ whole genome shotgun (WGS) entry which is preliminary data.</text>
</comment>
<evidence type="ECO:0000259" key="2">
    <source>
        <dbReference type="Pfam" id="PF05699"/>
    </source>
</evidence>
<evidence type="ECO:0000313" key="3">
    <source>
        <dbReference type="EMBL" id="KAK2720422.1"/>
    </source>
</evidence>
<dbReference type="InterPro" id="IPR012337">
    <property type="entry name" value="RNaseH-like_sf"/>
</dbReference>
<dbReference type="Pfam" id="PF05699">
    <property type="entry name" value="Dimer_Tnp_hAT"/>
    <property type="match status" value="1"/>
</dbReference>
<feature type="domain" description="HAT C-terminal dimerisation" evidence="2">
    <location>
        <begin position="290"/>
        <end position="358"/>
    </location>
</feature>
<dbReference type="InterPro" id="IPR008906">
    <property type="entry name" value="HATC_C_dom"/>
</dbReference>
<dbReference type="PANTHER" id="PTHR45749:SF21">
    <property type="entry name" value="DUF4371 DOMAIN-CONTAINING PROTEIN"/>
    <property type="match status" value="1"/>
</dbReference>
<dbReference type="AlphaFoldDB" id="A0AA88IGH4"/>
<dbReference type="EMBL" id="JAVRJZ010000007">
    <property type="protein sequence ID" value="KAK2720422.1"/>
    <property type="molecule type" value="Genomic_DNA"/>
</dbReference>